<feature type="transmembrane region" description="Helical" evidence="2">
    <location>
        <begin position="246"/>
        <end position="263"/>
    </location>
</feature>
<evidence type="ECO:0000313" key="5">
    <source>
        <dbReference type="Proteomes" id="UP000516305"/>
    </source>
</evidence>
<evidence type="ECO:0000256" key="2">
    <source>
        <dbReference type="SAM" id="Phobius"/>
    </source>
</evidence>
<feature type="transmembrane region" description="Helical" evidence="2">
    <location>
        <begin position="146"/>
        <end position="165"/>
    </location>
</feature>
<keyword evidence="1" id="KW-0175">Coiled coil</keyword>
<gene>
    <name evidence="4" type="ORF">H4K34_06385</name>
</gene>
<dbReference type="SUPFAM" id="SSF46565">
    <property type="entry name" value="Chaperone J-domain"/>
    <property type="match status" value="1"/>
</dbReference>
<dbReference type="Pfam" id="PF00226">
    <property type="entry name" value="DnaJ"/>
    <property type="match status" value="1"/>
</dbReference>
<dbReference type="AlphaFoldDB" id="A0A7H0VIB6"/>
<dbReference type="PANTHER" id="PTHR44825">
    <property type="match status" value="1"/>
</dbReference>
<keyword evidence="2" id="KW-1133">Transmembrane helix</keyword>
<dbReference type="InterPro" id="IPR052763">
    <property type="entry name" value="DnaJ_C4"/>
</dbReference>
<dbReference type="PRINTS" id="PR00625">
    <property type="entry name" value="JDOMAIN"/>
</dbReference>
<dbReference type="Proteomes" id="UP000516305">
    <property type="component" value="Chromosome"/>
</dbReference>
<keyword evidence="2" id="KW-0812">Transmembrane</keyword>
<dbReference type="InterPro" id="IPR001623">
    <property type="entry name" value="DnaJ_domain"/>
</dbReference>
<dbReference type="CDD" id="cd06257">
    <property type="entry name" value="DnaJ"/>
    <property type="match status" value="1"/>
</dbReference>
<evidence type="ECO:0000259" key="3">
    <source>
        <dbReference type="PROSITE" id="PS50076"/>
    </source>
</evidence>
<dbReference type="InterPro" id="IPR036869">
    <property type="entry name" value="J_dom_sf"/>
</dbReference>
<dbReference type="EMBL" id="CP060139">
    <property type="protein sequence ID" value="QNR25464.1"/>
    <property type="molecule type" value="Genomic_DNA"/>
</dbReference>
<name>A0A7H0VIB6_9FLAO</name>
<organism evidence="4 5">
    <name type="scientific">Croceimicrobium hydrocarbonivorans</name>
    <dbReference type="NCBI Taxonomy" id="2761580"/>
    <lineage>
        <taxon>Bacteria</taxon>
        <taxon>Pseudomonadati</taxon>
        <taxon>Bacteroidota</taxon>
        <taxon>Flavobacteriia</taxon>
        <taxon>Flavobacteriales</taxon>
        <taxon>Owenweeksiaceae</taxon>
        <taxon>Croceimicrobium</taxon>
    </lineage>
</organism>
<feature type="domain" description="J" evidence="3">
    <location>
        <begin position="4"/>
        <end position="70"/>
    </location>
</feature>
<dbReference type="RefSeq" id="WP_210759992.1">
    <property type="nucleotide sequence ID" value="NZ_CP060139.1"/>
</dbReference>
<evidence type="ECO:0000256" key="1">
    <source>
        <dbReference type="SAM" id="Coils"/>
    </source>
</evidence>
<protein>
    <submittedName>
        <fullName evidence="4">DnaJ domain-containing protein</fullName>
    </submittedName>
</protein>
<accession>A0A7H0VIB6</accession>
<feature type="transmembrane region" description="Helical" evidence="2">
    <location>
        <begin position="217"/>
        <end position="234"/>
    </location>
</feature>
<dbReference type="Gene3D" id="1.10.287.110">
    <property type="entry name" value="DnaJ domain"/>
    <property type="match status" value="1"/>
</dbReference>
<feature type="transmembrane region" description="Helical" evidence="2">
    <location>
        <begin position="192"/>
        <end position="211"/>
    </location>
</feature>
<feature type="transmembrane region" description="Helical" evidence="2">
    <location>
        <begin position="118"/>
        <end position="140"/>
    </location>
</feature>
<dbReference type="PROSITE" id="PS50076">
    <property type="entry name" value="DNAJ_2"/>
    <property type="match status" value="1"/>
</dbReference>
<dbReference type="KEGG" id="chyd:H4K34_06385"/>
<dbReference type="PANTHER" id="PTHR44825:SF1">
    <property type="entry name" value="DNAJ HOMOLOG SUBFAMILY C MEMBER 4"/>
    <property type="match status" value="1"/>
</dbReference>
<evidence type="ECO:0000313" key="4">
    <source>
        <dbReference type="EMBL" id="QNR25464.1"/>
    </source>
</evidence>
<sequence>MLEKYYHVLGLEEGANFAEVKEAYRKQAKMLHPDLNKSASAQEDFVFLNEAYEFFLNQNARKRAKAQKDGWSSHFKQEADSEEWQAEIERARERAAQFAKMPYEDFVESSFYKTTGSLMVIADFLNISTAFFLVFGGPSIGYLLKGTYGLVGGLVLVFITTPFWAKILIHKQARIDFLELGKAILQVLGSKVLWVSLAYLLNFFLIVRIGFRTLIPLWWLFALLAGLIAGIYGLERLLKKYNLRAWFWGPAILNTFLLLNFSLSSHPVVENYAFMRGEQNLKNGRQKTTFIYLEGDQYAQYWGPRLFFDYKAMEGADLISYTIEEGLFGLRVVKQSEFKKAD</sequence>
<proteinExistence type="predicted"/>
<reference evidence="4 5" key="1">
    <citation type="submission" date="2020-08" db="EMBL/GenBank/DDBJ databases">
        <title>Croceimicrobium hydrocarbonivorans gen. nov., sp. nov., a novel marine bacterium isolated from a bacterial consortium that degrades polyethylene terephthalate.</title>
        <authorList>
            <person name="Liu R."/>
        </authorList>
    </citation>
    <scope>NUCLEOTIDE SEQUENCE [LARGE SCALE GENOMIC DNA]</scope>
    <source>
        <strain evidence="4 5">A20-9</strain>
    </source>
</reference>
<feature type="coiled-coil region" evidence="1">
    <location>
        <begin position="74"/>
        <end position="101"/>
    </location>
</feature>
<dbReference type="SMART" id="SM00271">
    <property type="entry name" value="DnaJ"/>
    <property type="match status" value="1"/>
</dbReference>
<keyword evidence="5" id="KW-1185">Reference proteome</keyword>
<keyword evidence="2" id="KW-0472">Membrane</keyword>